<evidence type="ECO:0000256" key="2">
    <source>
        <dbReference type="SAM" id="SignalP"/>
    </source>
</evidence>
<evidence type="ECO:0000256" key="1">
    <source>
        <dbReference type="SAM" id="MobiDB-lite"/>
    </source>
</evidence>
<dbReference type="OrthoDB" id="2443388at2759"/>
<feature type="compositionally biased region" description="Polar residues" evidence="1">
    <location>
        <begin position="159"/>
        <end position="173"/>
    </location>
</feature>
<feature type="compositionally biased region" description="Polar residues" evidence="1">
    <location>
        <begin position="137"/>
        <end position="150"/>
    </location>
</feature>
<feature type="chain" id="PRO_5040228135" evidence="2">
    <location>
        <begin position="22"/>
        <end position="417"/>
    </location>
</feature>
<keyword evidence="2" id="KW-0732">Signal</keyword>
<protein>
    <submittedName>
        <fullName evidence="3">Uncharacterized protein</fullName>
    </submittedName>
</protein>
<comment type="caution">
    <text evidence="3">The sequence shown here is derived from an EMBL/GenBank/DDBJ whole genome shotgun (WGS) entry which is preliminary data.</text>
</comment>
<evidence type="ECO:0000313" key="3">
    <source>
        <dbReference type="EMBL" id="GJJ75218.1"/>
    </source>
</evidence>
<dbReference type="EMBL" id="BQFW01000010">
    <property type="protein sequence ID" value="GJJ75218.1"/>
    <property type="molecule type" value="Genomic_DNA"/>
</dbReference>
<reference evidence="3" key="1">
    <citation type="submission" date="2021-11" db="EMBL/GenBank/DDBJ databases">
        <authorList>
            <person name="Herlambang A."/>
            <person name="Guo Y."/>
            <person name="Takashima Y."/>
            <person name="Nishizawa T."/>
        </authorList>
    </citation>
    <scope>NUCLEOTIDE SEQUENCE</scope>
    <source>
        <strain evidence="3">E1425</strain>
    </source>
</reference>
<reference evidence="3" key="2">
    <citation type="journal article" date="2022" name="Microbiol. Resour. Announc.">
        <title>Whole-Genome Sequence of Entomortierella parvispora E1425, a Mucoromycotan Fungus Associated with Burkholderiaceae-Related Endosymbiotic Bacteria.</title>
        <authorList>
            <person name="Herlambang A."/>
            <person name="Guo Y."/>
            <person name="Takashima Y."/>
            <person name="Narisawa K."/>
            <person name="Ohta H."/>
            <person name="Nishizawa T."/>
        </authorList>
    </citation>
    <scope>NUCLEOTIDE SEQUENCE</scope>
    <source>
        <strain evidence="3">E1425</strain>
    </source>
</reference>
<evidence type="ECO:0000313" key="4">
    <source>
        <dbReference type="Proteomes" id="UP000827284"/>
    </source>
</evidence>
<feature type="region of interest" description="Disordered" evidence="1">
    <location>
        <begin position="137"/>
        <end position="199"/>
    </location>
</feature>
<dbReference type="Proteomes" id="UP000827284">
    <property type="component" value="Unassembled WGS sequence"/>
</dbReference>
<feature type="compositionally biased region" description="Low complexity" evidence="1">
    <location>
        <begin position="174"/>
        <end position="199"/>
    </location>
</feature>
<name>A0A9P3LYK5_9FUNG</name>
<accession>A0A9P3LYK5</accession>
<organism evidence="3 4">
    <name type="scientific">Entomortierella parvispora</name>
    <dbReference type="NCBI Taxonomy" id="205924"/>
    <lineage>
        <taxon>Eukaryota</taxon>
        <taxon>Fungi</taxon>
        <taxon>Fungi incertae sedis</taxon>
        <taxon>Mucoromycota</taxon>
        <taxon>Mortierellomycotina</taxon>
        <taxon>Mortierellomycetes</taxon>
        <taxon>Mortierellales</taxon>
        <taxon>Mortierellaceae</taxon>
        <taxon>Entomortierella</taxon>
    </lineage>
</organism>
<dbReference type="AlphaFoldDB" id="A0A9P3LYK5"/>
<gene>
    <name evidence="3" type="ORF">EMPS_07576</name>
</gene>
<feature type="signal peptide" evidence="2">
    <location>
        <begin position="1"/>
        <end position="21"/>
    </location>
</feature>
<proteinExistence type="predicted"/>
<sequence length="417" mass="43372">MNCSLLRITVALTLVACVAHAAPILSTSGYNFDSSDVASGDTSCDSSLGNCDQTVSSGNVALGSTVNAVPITQVTPVTHYQSFVQAFAPIVQSACDDTSDLDDSDFMNTSPMSGGNDFYSGLGSCILDNNDMNGFYQGTGSDNIDTSLSPPNRRRDLSDASNTPSSTANVQYPDSTDISTDPSNSSDSSWDPSDMSSICSQNAQAQGCDTWIPAQNVNLGSTVSMVPSTAVSPSTYYQPQVQYLQSDIQASPAQSSSLPQQNVNLGSNVAIQPLTQVLPQTVYQPEVHQMATSVQASDVGDQSLPQSSVQLGSSVQITPTVSVTPLTQFQNTVQSLPFTIDVEPCDASDTSDYGNSVSPFTSGWSSPLSSSSSYLNPSIGSFSGSAVLPVAYPGVSSLPMSSRFGSSLGSVGPDNCQ</sequence>
<keyword evidence="4" id="KW-1185">Reference proteome</keyword>